<keyword evidence="1" id="KW-0238">DNA-binding</keyword>
<dbReference type="Pfam" id="PF01381">
    <property type="entry name" value="HTH_3"/>
    <property type="match status" value="1"/>
</dbReference>
<protein>
    <recommendedName>
        <fullName evidence="2">HTH cro/C1-type domain-containing protein</fullName>
    </recommendedName>
</protein>
<gene>
    <name evidence="3" type="ORF">B5G26_13055</name>
</gene>
<organism evidence="3 4">
    <name type="scientific">Anaerotignum lactatifermentans</name>
    <dbReference type="NCBI Taxonomy" id="160404"/>
    <lineage>
        <taxon>Bacteria</taxon>
        <taxon>Bacillati</taxon>
        <taxon>Bacillota</taxon>
        <taxon>Clostridia</taxon>
        <taxon>Lachnospirales</taxon>
        <taxon>Anaerotignaceae</taxon>
        <taxon>Anaerotignum</taxon>
    </lineage>
</organism>
<name>A0A1Y3U1L7_9FIRM</name>
<evidence type="ECO:0000259" key="2">
    <source>
        <dbReference type="PROSITE" id="PS50943"/>
    </source>
</evidence>
<feature type="domain" description="HTH cro/C1-type" evidence="2">
    <location>
        <begin position="21"/>
        <end position="75"/>
    </location>
</feature>
<dbReference type="AlphaFoldDB" id="A0A1Y3U1L7"/>
<dbReference type="Pfam" id="PF07883">
    <property type="entry name" value="Cupin_2"/>
    <property type="match status" value="1"/>
</dbReference>
<dbReference type="InterPro" id="IPR011051">
    <property type="entry name" value="RmlC_Cupin_sf"/>
</dbReference>
<comment type="caution">
    <text evidence="3">The sequence shown here is derived from an EMBL/GenBank/DDBJ whole genome shotgun (WGS) entry which is preliminary data.</text>
</comment>
<dbReference type="SUPFAM" id="SSF47413">
    <property type="entry name" value="lambda repressor-like DNA-binding domains"/>
    <property type="match status" value="1"/>
</dbReference>
<proteinExistence type="predicted"/>
<sequence>MCCTMSGEVRNMKNTRIGEKIAEYRRKNGLTLRDFAKQTNLSTALLSQLERNIGNPTLSILSTLAEAMGISVSELVEQKVENAEMILRKEQRKTIVMYQGQTMYDVLACDTCHTNLELLLMTLEGKSWTSNGYTQHTQEEEVAYVLQGEVTIDLEEEVFVLGEEDTIRILPGRKHKLYNHTDTEVKVLFVKCRV</sequence>
<dbReference type="Gene3D" id="2.60.120.10">
    <property type="entry name" value="Jelly Rolls"/>
    <property type="match status" value="1"/>
</dbReference>
<dbReference type="SUPFAM" id="SSF51182">
    <property type="entry name" value="RmlC-like cupins"/>
    <property type="match status" value="1"/>
</dbReference>
<evidence type="ECO:0000313" key="4">
    <source>
        <dbReference type="Proteomes" id="UP000195455"/>
    </source>
</evidence>
<dbReference type="PROSITE" id="PS50943">
    <property type="entry name" value="HTH_CROC1"/>
    <property type="match status" value="1"/>
</dbReference>
<dbReference type="PANTHER" id="PTHR46797:SF19">
    <property type="entry name" value="BLL2473 PROTEIN"/>
    <property type="match status" value="1"/>
</dbReference>
<reference evidence="4" key="1">
    <citation type="submission" date="2017-04" db="EMBL/GenBank/DDBJ databases">
        <title>Function of individual gut microbiota members based on whole genome sequencing of pure cultures obtained from chicken caecum.</title>
        <authorList>
            <person name="Medvecky M."/>
            <person name="Cejkova D."/>
            <person name="Polansky O."/>
            <person name="Karasova D."/>
            <person name="Kubasova T."/>
            <person name="Cizek A."/>
            <person name="Rychlik I."/>
        </authorList>
    </citation>
    <scope>NUCLEOTIDE SEQUENCE [LARGE SCALE GENOMIC DNA]</scope>
    <source>
        <strain evidence="4">An75</strain>
    </source>
</reference>
<evidence type="ECO:0000256" key="1">
    <source>
        <dbReference type="ARBA" id="ARBA00023125"/>
    </source>
</evidence>
<dbReference type="InterPro" id="IPR001387">
    <property type="entry name" value="Cro/C1-type_HTH"/>
</dbReference>
<dbReference type="Gene3D" id="1.10.260.40">
    <property type="entry name" value="lambda repressor-like DNA-binding domains"/>
    <property type="match status" value="1"/>
</dbReference>
<dbReference type="InterPro" id="IPR050807">
    <property type="entry name" value="TransReg_Diox_bact_type"/>
</dbReference>
<dbReference type="GO" id="GO:0005829">
    <property type="term" value="C:cytosol"/>
    <property type="evidence" value="ECO:0007669"/>
    <property type="project" value="TreeGrafter"/>
</dbReference>
<accession>A0A1Y3U1L7</accession>
<dbReference type="SMART" id="SM00530">
    <property type="entry name" value="HTH_XRE"/>
    <property type="match status" value="1"/>
</dbReference>
<dbReference type="Proteomes" id="UP000195455">
    <property type="component" value="Unassembled WGS sequence"/>
</dbReference>
<dbReference type="InterPro" id="IPR010982">
    <property type="entry name" value="Lambda_DNA-bd_dom_sf"/>
</dbReference>
<dbReference type="InterPro" id="IPR014710">
    <property type="entry name" value="RmlC-like_jellyroll"/>
</dbReference>
<dbReference type="PANTHER" id="PTHR46797">
    <property type="entry name" value="HTH-TYPE TRANSCRIPTIONAL REGULATOR"/>
    <property type="match status" value="1"/>
</dbReference>
<dbReference type="GO" id="GO:0003677">
    <property type="term" value="F:DNA binding"/>
    <property type="evidence" value="ECO:0007669"/>
    <property type="project" value="UniProtKB-KW"/>
</dbReference>
<dbReference type="InterPro" id="IPR013096">
    <property type="entry name" value="Cupin_2"/>
</dbReference>
<dbReference type="EMBL" id="NFHM01000025">
    <property type="protein sequence ID" value="OUN40967.1"/>
    <property type="molecule type" value="Genomic_DNA"/>
</dbReference>
<dbReference type="CDD" id="cd00093">
    <property type="entry name" value="HTH_XRE"/>
    <property type="match status" value="1"/>
</dbReference>
<dbReference type="CDD" id="cd02209">
    <property type="entry name" value="cupin_XRE_C"/>
    <property type="match status" value="1"/>
</dbReference>
<dbReference type="GO" id="GO:0003700">
    <property type="term" value="F:DNA-binding transcription factor activity"/>
    <property type="evidence" value="ECO:0007669"/>
    <property type="project" value="TreeGrafter"/>
</dbReference>
<evidence type="ECO:0000313" key="3">
    <source>
        <dbReference type="EMBL" id="OUN40967.1"/>
    </source>
</evidence>